<dbReference type="EMBL" id="JAMSHJ010000005">
    <property type="protein sequence ID" value="KAI5404660.1"/>
    <property type="molecule type" value="Genomic_DNA"/>
</dbReference>
<proteinExistence type="predicted"/>
<sequence length="224" mass="24287">MVVDNKSTENAGERVADSCGQVGDYDGALLEVTENCLNKVKVTTDVGLNNISAEKSTLSGTENIPIDSQVVFRTRESKYSAESNHDSHRISDSCELRFKTGCAQSDGLPTNILMNTESQNITQDLPKSDESQPKNVESDESKPSHAQVTEEHAESQPTNSPVLEEPVETQHKTTPKITGRGSSLLQNRSRKKATTVNTPTTTNAIHSGPVIAFHSFACICISLQ</sequence>
<protein>
    <submittedName>
        <fullName evidence="2">Uncharacterized protein</fullName>
    </submittedName>
</protein>
<accession>A0A9D5AGD9</accession>
<feature type="region of interest" description="Disordered" evidence="1">
    <location>
        <begin position="123"/>
        <end position="200"/>
    </location>
</feature>
<gene>
    <name evidence="2" type="ORF">KIW84_051715</name>
</gene>
<feature type="compositionally biased region" description="Basic and acidic residues" evidence="1">
    <location>
        <begin position="126"/>
        <end position="154"/>
    </location>
</feature>
<comment type="caution">
    <text evidence="2">The sequence shown here is derived from an EMBL/GenBank/DDBJ whole genome shotgun (WGS) entry which is preliminary data.</text>
</comment>
<organism evidence="2 3">
    <name type="scientific">Pisum sativum</name>
    <name type="common">Garden pea</name>
    <name type="synonym">Lathyrus oleraceus</name>
    <dbReference type="NCBI Taxonomy" id="3888"/>
    <lineage>
        <taxon>Eukaryota</taxon>
        <taxon>Viridiplantae</taxon>
        <taxon>Streptophyta</taxon>
        <taxon>Embryophyta</taxon>
        <taxon>Tracheophyta</taxon>
        <taxon>Spermatophyta</taxon>
        <taxon>Magnoliopsida</taxon>
        <taxon>eudicotyledons</taxon>
        <taxon>Gunneridae</taxon>
        <taxon>Pentapetalae</taxon>
        <taxon>rosids</taxon>
        <taxon>fabids</taxon>
        <taxon>Fabales</taxon>
        <taxon>Fabaceae</taxon>
        <taxon>Papilionoideae</taxon>
        <taxon>50 kb inversion clade</taxon>
        <taxon>NPAAA clade</taxon>
        <taxon>Hologalegina</taxon>
        <taxon>IRL clade</taxon>
        <taxon>Fabeae</taxon>
        <taxon>Lathyrus</taxon>
    </lineage>
</organism>
<evidence type="ECO:0000256" key="1">
    <source>
        <dbReference type="SAM" id="MobiDB-lite"/>
    </source>
</evidence>
<dbReference type="AlphaFoldDB" id="A0A9D5AGD9"/>
<evidence type="ECO:0000313" key="3">
    <source>
        <dbReference type="Proteomes" id="UP001058974"/>
    </source>
</evidence>
<reference evidence="2 3" key="1">
    <citation type="journal article" date="2022" name="Nat. Genet.">
        <title>Improved pea reference genome and pan-genome highlight genomic features and evolutionary characteristics.</title>
        <authorList>
            <person name="Yang T."/>
            <person name="Liu R."/>
            <person name="Luo Y."/>
            <person name="Hu S."/>
            <person name="Wang D."/>
            <person name="Wang C."/>
            <person name="Pandey M.K."/>
            <person name="Ge S."/>
            <person name="Xu Q."/>
            <person name="Li N."/>
            <person name="Li G."/>
            <person name="Huang Y."/>
            <person name="Saxena R.K."/>
            <person name="Ji Y."/>
            <person name="Li M."/>
            <person name="Yan X."/>
            <person name="He Y."/>
            <person name="Liu Y."/>
            <person name="Wang X."/>
            <person name="Xiang C."/>
            <person name="Varshney R.K."/>
            <person name="Ding H."/>
            <person name="Gao S."/>
            <person name="Zong X."/>
        </authorList>
    </citation>
    <scope>NUCLEOTIDE SEQUENCE [LARGE SCALE GENOMIC DNA]</scope>
    <source>
        <strain evidence="2 3">cv. Zhongwan 6</strain>
    </source>
</reference>
<dbReference type="Proteomes" id="UP001058974">
    <property type="component" value="Chromosome 5"/>
</dbReference>
<keyword evidence="3" id="KW-1185">Reference proteome</keyword>
<dbReference type="Gramene" id="Psat05G0171500-T1">
    <property type="protein sequence ID" value="KAI5404660.1"/>
    <property type="gene ID" value="KIW84_051715"/>
</dbReference>
<name>A0A9D5AGD9_PEA</name>
<evidence type="ECO:0000313" key="2">
    <source>
        <dbReference type="EMBL" id="KAI5404660.1"/>
    </source>
</evidence>